<dbReference type="RefSeq" id="WP_066645399.1">
    <property type="nucleotide sequence ID" value="NZ_CP060286.1"/>
</dbReference>
<keyword evidence="6 7" id="KW-0472">Membrane</keyword>
<keyword evidence="4" id="KW-0378">Hydrolase</keyword>
<dbReference type="SMART" id="SM00014">
    <property type="entry name" value="acidPPc"/>
    <property type="match status" value="1"/>
</dbReference>
<comment type="subcellular location">
    <subcellularLocation>
        <location evidence="1">Cell membrane</location>
        <topology evidence="1">Multi-pass membrane protein</topology>
    </subcellularLocation>
</comment>
<evidence type="ECO:0000256" key="3">
    <source>
        <dbReference type="ARBA" id="ARBA00022692"/>
    </source>
</evidence>
<dbReference type="Pfam" id="PF01569">
    <property type="entry name" value="PAP2"/>
    <property type="match status" value="1"/>
</dbReference>
<sequence length="165" mass="18168">MDVRIISYVQTHCHNRFTDFIFPLLSRIGNAGAVWLTAAVFLGYNRHTRTFAFMLFFSLALAHIISQILKPIIGRPRPFMANPGVSLLIHTPGGYSCPSGHSASSFAAATVILLFNSRFGTAALILALLIAFSRVFLFVHYPSDTILGSLLGVLCAFVVIYLYKL</sequence>
<name>A0A6N8HUZ3_9FIRM</name>
<dbReference type="AlphaFoldDB" id="A0A6N8HUZ3"/>
<evidence type="ECO:0000313" key="11">
    <source>
        <dbReference type="Proteomes" id="UP000469440"/>
    </source>
</evidence>
<proteinExistence type="predicted"/>
<evidence type="ECO:0000313" key="10">
    <source>
        <dbReference type="EMBL" id="QNK40071.1"/>
    </source>
</evidence>
<evidence type="ECO:0000256" key="2">
    <source>
        <dbReference type="ARBA" id="ARBA00022475"/>
    </source>
</evidence>
<gene>
    <name evidence="9" type="ORF">CAFE_02530</name>
    <name evidence="10" type="ORF">HCR03_15415</name>
</gene>
<reference evidence="10 12" key="2">
    <citation type="submission" date="2020-08" db="EMBL/GenBank/DDBJ databases">
        <title>The isolate Caproiciproducens sp. 7D4C2 produces n-caproate at mildly acidic conditions from hexoses: genome and rBOX comparison with related strains and chain-elongating bacteria.</title>
        <authorList>
            <person name="Esquivel-Elizondo S."/>
            <person name="Bagci C."/>
            <person name="Temovska M."/>
            <person name="Jeon B.S."/>
            <person name="Bessarab I."/>
            <person name="Williams R.B.H."/>
            <person name="Huson D.H."/>
            <person name="Angenent L.T."/>
        </authorList>
    </citation>
    <scope>NUCLEOTIDE SEQUENCE [LARGE SCALE GENOMIC DNA]</scope>
    <source>
        <strain evidence="10 12">7D4C2</strain>
    </source>
</reference>
<protein>
    <submittedName>
        <fullName evidence="9">PAP2 superfamily protein</fullName>
    </submittedName>
    <submittedName>
        <fullName evidence="10">Phosphatase PAP2 family protein</fullName>
    </submittedName>
</protein>
<dbReference type="Gene3D" id="1.20.144.10">
    <property type="entry name" value="Phosphatidic acid phosphatase type 2/haloperoxidase"/>
    <property type="match status" value="2"/>
</dbReference>
<keyword evidence="11" id="KW-1185">Reference proteome</keyword>
<evidence type="ECO:0000259" key="8">
    <source>
        <dbReference type="SMART" id="SM00014"/>
    </source>
</evidence>
<accession>A0A7G8T8Y0</accession>
<dbReference type="SUPFAM" id="SSF48317">
    <property type="entry name" value="Acid phosphatase/Vanadium-dependent haloperoxidase"/>
    <property type="match status" value="1"/>
</dbReference>
<dbReference type="GO" id="GO:0005886">
    <property type="term" value="C:plasma membrane"/>
    <property type="evidence" value="ECO:0007669"/>
    <property type="project" value="UniProtKB-SubCell"/>
</dbReference>
<evidence type="ECO:0000256" key="1">
    <source>
        <dbReference type="ARBA" id="ARBA00004651"/>
    </source>
</evidence>
<evidence type="ECO:0000313" key="9">
    <source>
        <dbReference type="EMBL" id="MVB09596.1"/>
    </source>
</evidence>
<dbReference type="OrthoDB" id="9789113at2"/>
<feature type="domain" description="Phosphatidic acid phosphatase type 2/haloperoxidase" evidence="8">
    <location>
        <begin position="51"/>
        <end position="160"/>
    </location>
</feature>
<dbReference type="PANTHER" id="PTHR14969:SF62">
    <property type="entry name" value="DECAPRENYLPHOSPHORYL-5-PHOSPHORIBOSE PHOSPHATASE RV3807C-RELATED"/>
    <property type="match status" value="1"/>
</dbReference>
<dbReference type="EMBL" id="CP060286">
    <property type="protein sequence ID" value="QNK40071.1"/>
    <property type="molecule type" value="Genomic_DNA"/>
</dbReference>
<feature type="transmembrane region" description="Helical" evidence="7">
    <location>
        <begin position="20"/>
        <end position="44"/>
    </location>
</feature>
<dbReference type="InterPro" id="IPR036938">
    <property type="entry name" value="PAP2/HPO_sf"/>
</dbReference>
<evidence type="ECO:0000256" key="6">
    <source>
        <dbReference type="ARBA" id="ARBA00023136"/>
    </source>
</evidence>
<dbReference type="InterPro" id="IPR000326">
    <property type="entry name" value="PAP2/HPO"/>
</dbReference>
<dbReference type="EMBL" id="VWXL01000010">
    <property type="protein sequence ID" value="MVB09596.1"/>
    <property type="molecule type" value="Genomic_DNA"/>
</dbReference>
<feature type="transmembrane region" description="Helical" evidence="7">
    <location>
        <begin position="145"/>
        <end position="163"/>
    </location>
</feature>
<evidence type="ECO:0000256" key="4">
    <source>
        <dbReference type="ARBA" id="ARBA00022801"/>
    </source>
</evidence>
<dbReference type="PANTHER" id="PTHR14969">
    <property type="entry name" value="SPHINGOSINE-1-PHOSPHATE PHOSPHOHYDROLASE"/>
    <property type="match status" value="1"/>
</dbReference>
<feature type="transmembrane region" description="Helical" evidence="7">
    <location>
        <begin position="51"/>
        <end position="73"/>
    </location>
</feature>
<feature type="transmembrane region" description="Helical" evidence="7">
    <location>
        <begin position="122"/>
        <end position="139"/>
    </location>
</feature>
<organism evidence="9 11">
    <name type="scientific">Caproicibacter fermentans</name>
    <dbReference type="NCBI Taxonomy" id="2576756"/>
    <lineage>
        <taxon>Bacteria</taxon>
        <taxon>Bacillati</taxon>
        <taxon>Bacillota</taxon>
        <taxon>Clostridia</taxon>
        <taxon>Eubacteriales</taxon>
        <taxon>Acutalibacteraceae</taxon>
        <taxon>Caproicibacter</taxon>
    </lineage>
</organism>
<reference evidence="9 11" key="1">
    <citation type="submission" date="2019-09" db="EMBL/GenBank/DDBJ databases">
        <title>Genome sequence of Clostridium sp. EA1.</title>
        <authorList>
            <person name="Poehlein A."/>
            <person name="Bengelsdorf F.R."/>
            <person name="Daniel R."/>
        </authorList>
    </citation>
    <scope>NUCLEOTIDE SEQUENCE [LARGE SCALE GENOMIC DNA]</scope>
    <source>
        <strain evidence="9 11">EA1</strain>
    </source>
</reference>
<evidence type="ECO:0000313" key="12">
    <source>
        <dbReference type="Proteomes" id="UP000515909"/>
    </source>
</evidence>
<accession>A0A6N8HUZ3</accession>
<evidence type="ECO:0000256" key="5">
    <source>
        <dbReference type="ARBA" id="ARBA00022989"/>
    </source>
</evidence>
<dbReference type="GO" id="GO:0016787">
    <property type="term" value="F:hydrolase activity"/>
    <property type="evidence" value="ECO:0007669"/>
    <property type="project" value="UniProtKB-KW"/>
</dbReference>
<evidence type="ECO:0000256" key="7">
    <source>
        <dbReference type="SAM" id="Phobius"/>
    </source>
</evidence>
<keyword evidence="5 7" id="KW-1133">Transmembrane helix</keyword>
<keyword evidence="3 7" id="KW-0812">Transmembrane</keyword>
<dbReference type="Proteomes" id="UP000469440">
    <property type="component" value="Unassembled WGS sequence"/>
</dbReference>
<dbReference type="Proteomes" id="UP000515909">
    <property type="component" value="Chromosome"/>
</dbReference>
<keyword evidence="2" id="KW-1003">Cell membrane</keyword>
<dbReference type="KEGG" id="cfem:HCR03_15415"/>